<feature type="compositionally biased region" description="Basic and acidic residues" evidence="2">
    <location>
        <begin position="105"/>
        <end position="117"/>
    </location>
</feature>
<feature type="region of interest" description="Disordered" evidence="2">
    <location>
        <begin position="500"/>
        <end position="521"/>
    </location>
</feature>
<proteinExistence type="predicted"/>
<dbReference type="InterPro" id="IPR026983">
    <property type="entry name" value="DHC"/>
</dbReference>
<evidence type="ECO:0000313" key="4">
    <source>
        <dbReference type="Proteomes" id="UP001164746"/>
    </source>
</evidence>
<sequence>MSYGQPLTHQSLNGQMNGSNGTQANGRVNGASLDSQVNGAPGGPLSGLKAVDPEQLKARLYSYAPQQASVNPKVLRFNRVTQTQMRKSNIPTAPKLEPVPSLQKYQERNQPDFIHRRNKERIEAEKLAKMQADEPQKGMKRKSFVAPPLGAPPSPLPDLPDDLQQKQDALGPRTPTPAKQSKSSTPRGRVHASGPVIPPSTKPKLLETYEGLQDTGKITDLIKENERIGFLYLSPAVPKSSVDYHYYNLRVVNHENINKTDHCTISQKGVTRIRSDDETEFVTLDRWELEYNYFRKLVKIPTFALFRKWKAFNVWRGNVKSKKIAQCKKALNNNLFIVNPSLRPALMNVREMCHRISDMGLCKVEKGHTYSLREFNEAQFTQLSEVAGRLMEFRDLVKEVVRSACRTALLEAGFTPDDYFYDGGESPGEFGGAPGTASSYLMQSNYDMDIYGEAPDKMTFIRLADYLIVNTMHVLAVNSVSTLLNYLTEQLQNTPTLAQIQGLEDENQEEGGKTEEEKDEDEIPVLPPLYITEFVLEPNQLLFSPDIEEFQEGIAEVIKRFQDAVLSVQNLVPDTYFDAFTRPIINNKFEEKMCGEGPSLSTMFEDDKHLQTIIHSIREAITAAFRAASQYADTFETHREFYKDNESTDLDVVRNEDHEVSWFSEALERYYGQRKLAEQIKEKRPIGMLLVDGTNMKKLIIPSPLRCLDVVNDMLPKLARKEVDRLIAELQDAQFRLESVPSTTIEFVKSLTFLDEVQVRIEPLEKESMIVKDMYDLIDVFQVPTPLEDFAVYQTLGPSITNVRNAIDKSLADRDANIDRFCTHLDKDIAELAKEVKEVKQEAQNPIILDANADKEKVKQVLKKLLTQMDDLQERAFTYKSYQKNFKVEVTKFDALEEAHAELKLKDLLWNAIDEWDGLLTDWTQV</sequence>
<feature type="compositionally biased region" description="Polar residues" evidence="2">
    <location>
        <begin position="177"/>
        <end position="186"/>
    </location>
</feature>
<feature type="compositionally biased region" description="Pro residues" evidence="2">
    <location>
        <begin position="149"/>
        <end position="158"/>
    </location>
</feature>
<evidence type="ECO:0000256" key="1">
    <source>
        <dbReference type="SAM" id="Coils"/>
    </source>
</evidence>
<reference evidence="3" key="1">
    <citation type="submission" date="2022-11" db="EMBL/GenBank/DDBJ databases">
        <title>Centuries of genome instability and evolution in soft-shell clam transmissible cancer (bioRxiv).</title>
        <authorList>
            <person name="Hart S.F.M."/>
            <person name="Yonemitsu M.A."/>
            <person name="Giersch R.M."/>
            <person name="Beal B.F."/>
            <person name="Arriagada G."/>
            <person name="Davis B.W."/>
            <person name="Ostrander E.A."/>
            <person name="Goff S.P."/>
            <person name="Metzger M.J."/>
        </authorList>
    </citation>
    <scope>NUCLEOTIDE SEQUENCE</scope>
    <source>
        <strain evidence="3">MELC-2E11</strain>
        <tissue evidence="3">Siphon/mantle</tissue>
    </source>
</reference>
<gene>
    <name evidence="3" type="ORF">MAR_003130</name>
</gene>
<keyword evidence="1" id="KW-0175">Coiled coil</keyword>
<protein>
    <submittedName>
        <fullName evidence="3">DYH6-like protein</fullName>
    </submittedName>
</protein>
<evidence type="ECO:0000313" key="3">
    <source>
        <dbReference type="EMBL" id="WAR29562.1"/>
    </source>
</evidence>
<dbReference type="EMBL" id="CP111027">
    <property type="protein sequence ID" value="WAR29562.1"/>
    <property type="molecule type" value="Genomic_DNA"/>
</dbReference>
<feature type="region of interest" description="Disordered" evidence="2">
    <location>
        <begin position="129"/>
        <end position="203"/>
    </location>
</feature>
<dbReference type="PANTHER" id="PTHR45703">
    <property type="entry name" value="DYNEIN HEAVY CHAIN"/>
    <property type="match status" value="1"/>
</dbReference>
<accession>A0ABY7G890</accession>
<dbReference type="PANTHER" id="PTHR45703:SF36">
    <property type="entry name" value="DYNEIN HEAVY CHAIN, CYTOPLASMIC"/>
    <property type="match status" value="1"/>
</dbReference>
<dbReference type="Proteomes" id="UP001164746">
    <property type="component" value="Chromosome 16"/>
</dbReference>
<feature type="region of interest" description="Disordered" evidence="2">
    <location>
        <begin position="83"/>
        <end position="117"/>
    </location>
</feature>
<evidence type="ECO:0000256" key="2">
    <source>
        <dbReference type="SAM" id="MobiDB-lite"/>
    </source>
</evidence>
<organism evidence="3 4">
    <name type="scientific">Mya arenaria</name>
    <name type="common">Soft-shell clam</name>
    <dbReference type="NCBI Taxonomy" id="6604"/>
    <lineage>
        <taxon>Eukaryota</taxon>
        <taxon>Metazoa</taxon>
        <taxon>Spiralia</taxon>
        <taxon>Lophotrochozoa</taxon>
        <taxon>Mollusca</taxon>
        <taxon>Bivalvia</taxon>
        <taxon>Autobranchia</taxon>
        <taxon>Heteroconchia</taxon>
        <taxon>Euheterodonta</taxon>
        <taxon>Imparidentia</taxon>
        <taxon>Neoheterodontei</taxon>
        <taxon>Myida</taxon>
        <taxon>Myoidea</taxon>
        <taxon>Myidae</taxon>
        <taxon>Mya</taxon>
    </lineage>
</organism>
<feature type="compositionally biased region" description="Polar residues" evidence="2">
    <location>
        <begin position="1"/>
        <end position="38"/>
    </location>
</feature>
<feature type="coiled-coil region" evidence="1">
    <location>
        <begin position="822"/>
        <end position="875"/>
    </location>
</feature>
<keyword evidence="4" id="KW-1185">Reference proteome</keyword>
<name>A0ABY7G890_MYAAR</name>
<feature type="region of interest" description="Disordered" evidence="2">
    <location>
        <begin position="1"/>
        <end position="49"/>
    </location>
</feature>